<evidence type="ECO:0000313" key="2">
    <source>
        <dbReference type="Proteomes" id="UP000516230"/>
    </source>
</evidence>
<dbReference type="Pfam" id="PF04978">
    <property type="entry name" value="MST"/>
    <property type="match status" value="1"/>
</dbReference>
<dbReference type="Proteomes" id="UP000516230">
    <property type="component" value="Chromosome"/>
</dbReference>
<dbReference type="InterPro" id="IPR007061">
    <property type="entry name" value="MST-like"/>
</dbReference>
<dbReference type="Gene3D" id="1.20.120.450">
    <property type="entry name" value="dinb family like domain"/>
    <property type="match status" value="1"/>
</dbReference>
<dbReference type="AlphaFoldDB" id="A0A7H0HNS2"/>
<protein>
    <submittedName>
        <fullName evidence="1">DinB family protein</fullName>
    </submittedName>
</protein>
<dbReference type="KEGG" id="sgj:IAG43_04080"/>
<keyword evidence="2" id="KW-1185">Reference proteome</keyword>
<accession>A0A7H0HNS2</accession>
<dbReference type="RefSeq" id="WP_187739388.1">
    <property type="nucleotide sequence ID" value="NZ_CP060825.1"/>
</dbReference>
<gene>
    <name evidence="1" type="ORF">IAG43_04080</name>
</gene>
<reference evidence="1 2" key="1">
    <citation type="submission" date="2020-08" db="EMBL/GenBank/DDBJ databases">
        <title>A novel species.</title>
        <authorList>
            <person name="Gao J."/>
        </authorList>
    </citation>
    <scope>NUCLEOTIDE SEQUENCE [LARGE SCALE GENOMIC DNA]</scope>
    <source>
        <strain evidence="1 2">CRPJ-33</strain>
    </source>
</reference>
<dbReference type="InterPro" id="IPR034660">
    <property type="entry name" value="DinB/YfiT-like"/>
</dbReference>
<proteinExistence type="predicted"/>
<organism evidence="1 2">
    <name type="scientific">Streptomyces genisteinicus</name>
    <dbReference type="NCBI Taxonomy" id="2768068"/>
    <lineage>
        <taxon>Bacteria</taxon>
        <taxon>Bacillati</taxon>
        <taxon>Actinomycetota</taxon>
        <taxon>Actinomycetes</taxon>
        <taxon>Kitasatosporales</taxon>
        <taxon>Streptomycetaceae</taxon>
        <taxon>Streptomyces</taxon>
    </lineage>
</organism>
<dbReference type="SUPFAM" id="SSF109854">
    <property type="entry name" value="DinB/YfiT-like putative metalloenzymes"/>
    <property type="match status" value="1"/>
</dbReference>
<dbReference type="EMBL" id="CP060825">
    <property type="protein sequence ID" value="QNP62188.1"/>
    <property type="molecule type" value="Genomic_DNA"/>
</dbReference>
<evidence type="ECO:0000313" key="1">
    <source>
        <dbReference type="EMBL" id="QNP62188.1"/>
    </source>
</evidence>
<name>A0A7H0HNS2_9ACTN</name>
<sequence>MTTDERTDPRTDPRTDAGERETLTAFLDYHRETLLMKCADLTDEQLRTPAVAPSTLTLMGLVRHIADVERWWFRTVLAGEEIEPLYYSEKDPDGDFRTTASTTWDATLADWRAEVAAAREVTAARGLDDLGVRPSRSGEPFNLRWVLTHMIEEYARHNGHADLLREAIDGVTGE</sequence>